<proteinExistence type="predicted"/>
<evidence type="ECO:0000313" key="3">
    <source>
        <dbReference type="Proteomes" id="UP000053864"/>
    </source>
</evidence>
<dbReference type="EMBL" id="KI672614">
    <property type="protein sequence ID" value="ETL41588.1"/>
    <property type="molecule type" value="Genomic_DNA"/>
</dbReference>
<name>W2J7J4_PHYNI</name>
<evidence type="ECO:0000313" key="2">
    <source>
        <dbReference type="EMBL" id="ETL41588.1"/>
    </source>
</evidence>
<protein>
    <submittedName>
        <fullName evidence="2">Uncharacterized protein</fullName>
    </submittedName>
</protein>
<dbReference type="VEuPathDB" id="FungiDB:PPTG_20121"/>
<feature type="non-terminal residue" evidence="2">
    <location>
        <position position="111"/>
    </location>
</feature>
<organism evidence="2 3">
    <name type="scientific">Phytophthora nicotianae</name>
    <name type="common">Potato buckeye rot agent</name>
    <name type="synonym">Phytophthora parasitica</name>
    <dbReference type="NCBI Taxonomy" id="4792"/>
    <lineage>
        <taxon>Eukaryota</taxon>
        <taxon>Sar</taxon>
        <taxon>Stramenopiles</taxon>
        <taxon>Oomycota</taxon>
        <taxon>Peronosporomycetes</taxon>
        <taxon>Peronosporales</taxon>
        <taxon>Peronosporaceae</taxon>
        <taxon>Phytophthora</taxon>
    </lineage>
</organism>
<accession>W2J7J4</accession>
<evidence type="ECO:0000256" key="1">
    <source>
        <dbReference type="SAM" id="MobiDB-lite"/>
    </source>
</evidence>
<gene>
    <name evidence="2" type="ORF">L916_07477</name>
</gene>
<feature type="compositionally biased region" description="Basic and acidic residues" evidence="1">
    <location>
        <begin position="91"/>
        <end position="111"/>
    </location>
</feature>
<dbReference type="Proteomes" id="UP000053864">
    <property type="component" value="Unassembled WGS sequence"/>
</dbReference>
<feature type="compositionally biased region" description="Basic and acidic residues" evidence="1">
    <location>
        <begin position="24"/>
        <end position="40"/>
    </location>
</feature>
<dbReference type="AlphaFoldDB" id="W2J7J4"/>
<sequence length="111" mass="12250">MAKCPSLERLRGVVRNATVGELKERRKTVDETVSSERSKGALESTPEDAAGTRVNQFSVIIGEVSTGRVEPVAQNAEDDEDSTKGMDSTEQYDRLFTDTELDMLERRDSPG</sequence>
<reference evidence="2 3" key="1">
    <citation type="submission" date="2013-11" db="EMBL/GenBank/DDBJ databases">
        <title>The Genome Sequence of Phytophthora parasitica CJ05E6.</title>
        <authorList>
            <consortium name="The Broad Institute Genomics Platform"/>
            <person name="Russ C."/>
            <person name="Tyler B."/>
            <person name="Panabieres F."/>
            <person name="Shan W."/>
            <person name="Tripathy S."/>
            <person name="Grunwald N."/>
            <person name="Machado M."/>
            <person name="Johnson C.S."/>
            <person name="Arredondo F."/>
            <person name="Hong C."/>
            <person name="Coffey M."/>
            <person name="Young S.K."/>
            <person name="Zeng Q."/>
            <person name="Gargeya S."/>
            <person name="Fitzgerald M."/>
            <person name="Abouelleil A."/>
            <person name="Alvarado L."/>
            <person name="Chapman S.B."/>
            <person name="Gainer-Dewar J."/>
            <person name="Goldberg J."/>
            <person name="Griggs A."/>
            <person name="Gujja S."/>
            <person name="Hansen M."/>
            <person name="Howarth C."/>
            <person name="Imamovic A."/>
            <person name="Ireland A."/>
            <person name="Larimer J."/>
            <person name="McCowan C."/>
            <person name="Murphy C."/>
            <person name="Pearson M."/>
            <person name="Poon T.W."/>
            <person name="Priest M."/>
            <person name="Roberts A."/>
            <person name="Saif S."/>
            <person name="Shea T."/>
            <person name="Sykes S."/>
            <person name="Wortman J."/>
            <person name="Nusbaum C."/>
            <person name="Birren B."/>
        </authorList>
    </citation>
    <scope>NUCLEOTIDE SEQUENCE [LARGE SCALE GENOMIC DNA]</scope>
    <source>
        <strain evidence="2 3">CJ05E6</strain>
    </source>
</reference>
<feature type="region of interest" description="Disordered" evidence="1">
    <location>
        <begin position="24"/>
        <end position="111"/>
    </location>
</feature>